<keyword evidence="4" id="KW-0812">Transmembrane</keyword>
<keyword evidence="5 12" id="KW-0732">Signal</keyword>
<feature type="domain" description="OmpA-like" evidence="13">
    <location>
        <begin position="239"/>
        <end position="355"/>
    </location>
</feature>
<dbReference type="InterPro" id="IPR006690">
    <property type="entry name" value="OMPA-like_CS"/>
</dbReference>
<evidence type="ECO:0000256" key="11">
    <source>
        <dbReference type="SAM" id="MobiDB-lite"/>
    </source>
</evidence>
<accession>A0AAW9R760</accession>
<evidence type="ECO:0000259" key="13">
    <source>
        <dbReference type="PROSITE" id="PS51123"/>
    </source>
</evidence>
<dbReference type="Pfam" id="PF00691">
    <property type="entry name" value="OmpA"/>
    <property type="match status" value="1"/>
</dbReference>
<evidence type="ECO:0000313" key="15">
    <source>
        <dbReference type="Proteomes" id="UP001359886"/>
    </source>
</evidence>
<dbReference type="PROSITE" id="PS51123">
    <property type="entry name" value="OMPA_2"/>
    <property type="match status" value="1"/>
</dbReference>
<dbReference type="PRINTS" id="PR01021">
    <property type="entry name" value="OMPADOMAIN"/>
</dbReference>
<evidence type="ECO:0000256" key="1">
    <source>
        <dbReference type="ARBA" id="ARBA00004571"/>
    </source>
</evidence>
<dbReference type="GO" id="GO:0006811">
    <property type="term" value="P:monoatomic ion transport"/>
    <property type="evidence" value="ECO:0007669"/>
    <property type="project" value="UniProtKB-KW"/>
</dbReference>
<dbReference type="RefSeq" id="WP_354694163.1">
    <property type="nucleotide sequence ID" value="NZ_JAZHOG010000002.1"/>
</dbReference>
<keyword evidence="2" id="KW-0813">Transport</keyword>
<dbReference type="PROSITE" id="PS01068">
    <property type="entry name" value="OMPA_1"/>
    <property type="match status" value="1"/>
</dbReference>
<dbReference type="InterPro" id="IPR036737">
    <property type="entry name" value="OmpA-like_sf"/>
</dbReference>
<keyword evidence="15" id="KW-1185">Reference proteome</keyword>
<keyword evidence="8 10" id="KW-0472">Membrane</keyword>
<dbReference type="InterPro" id="IPR050330">
    <property type="entry name" value="Bact_OuterMem_StrucFunc"/>
</dbReference>
<dbReference type="PANTHER" id="PTHR30329">
    <property type="entry name" value="STATOR ELEMENT OF FLAGELLAR MOTOR COMPLEX"/>
    <property type="match status" value="1"/>
</dbReference>
<name>A0AAW9R760_9GAMM</name>
<evidence type="ECO:0000256" key="2">
    <source>
        <dbReference type="ARBA" id="ARBA00022448"/>
    </source>
</evidence>
<dbReference type="GO" id="GO:0009279">
    <property type="term" value="C:cell outer membrane"/>
    <property type="evidence" value="ECO:0007669"/>
    <property type="project" value="UniProtKB-SubCell"/>
</dbReference>
<evidence type="ECO:0000256" key="12">
    <source>
        <dbReference type="SAM" id="SignalP"/>
    </source>
</evidence>
<comment type="subcellular location">
    <subcellularLocation>
        <location evidence="1">Cell outer membrane</location>
        <topology evidence="1">Multi-pass membrane protein</topology>
    </subcellularLocation>
</comment>
<keyword evidence="9" id="KW-0998">Cell outer membrane</keyword>
<comment type="caution">
    <text evidence="14">The sequence shown here is derived from an EMBL/GenBank/DDBJ whole genome shotgun (WGS) entry which is preliminary data.</text>
</comment>
<feature type="signal peptide" evidence="12">
    <location>
        <begin position="1"/>
        <end position="24"/>
    </location>
</feature>
<dbReference type="SUPFAM" id="SSF56925">
    <property type="entry name" value="OMPA-like"/>
    <property type="match status" value="1"/>
</dbReference>
<dbReference type="InterPro" id="IPR006665">
    <property type="entry name" value="OmpA-like"/>
</dbReference>
<keyword evidence="6" id="KW-0406">Ion transport</keyword>
<feature type="region of interest" description="Disordered" evidence="11">
    <location>
        <begin position="189"/>
        <end position="231"/>
    </location>
</feature>
<evidence type="ECO:0000256" key="3">
    <source>
        <dbReference type="ARBA" id="ARBA00022452"/>
    </source>
</evidence>
<dbReference type="InterPro" id="IPR006664">
    <property type="entry name" value="OMP_bac"/>
</dbReference>
<evidence type="ECO:0000256" key="8">
    <source>
        <dbReference type="ARBA" id="ARBA00023136"/>
    </source>
</evidence>
<evidence type="ECO:0000256" key="9">
    <source>
        <dbReference type="ARBA" id="ARBA00023237"/>
    </source>
</evidence>
<dbReference type="InterPro" id="IPR028974">
    <property type="entry name" value="TSP_type-3_rpt"/>
</dbReference>
<dbReference type="GO" id="GO:0015288">
    <property type="term" value="F:porin activity"/>
    <property type="evidence" value="ECO:0007669"/>
    <property type="project" value="UniProtKB-KW"/>
</dbReference>
<evidence type="ECO:0000256" key="7">
    <source>
        <dbReference type="ARBA" id="ARBA00023114"/>
    </source>
</evidence>
<dbReference type="Pfam" id="PF13505">
    <property type="entry name" value="OMP_b-brl"/>
    <property type="match status" value="1"/>
</dbReference>
<organism evidence="14 15">
    <name type="scientific">Elongatibacter sediminis</name>
    <dbReference type="NCBI Taxonomy" id="3119006"/>
    <lineage>
        <taxon>Bacteria</taxon>
        <taxon>Pseudomonadati</taxon>
        <taxon>Pseudomonadota</taxon>
        <taxon>Gammaproteobacteria</taxon>
        <taxon>Chromatiales</taxon>
        <taxon>Wenzhouxiangellaceae</taxon>
        <taxon>Elongatibacter</taxon>
    </lineage>
</organism>
<dbReference type="Gene3D" id="2.40.160.20">
    <property type="match status" value="1"/>
</dbReference>
<dbReference type="Proteomes" id="UP001359886">
    <property type="component" value="Unassembled WGS sequence"/>
</dbReference>
<keyword evidence="7" id="KW-0626">Porin</keyword>
<reference evidence="14 15" key="1">
    <citation type="submission" date="2024-02" db="EMBL/GenBank/DDBJ databases">
        <title>A novel Wenzhouxiangellaceae bacterium, isolated from coastal sediments.</title>
        <authorList>
            <person name="Du Z.-J."/>
            <person name="Ye Y.-Q."/>
            <person name="Zhang X.-Y."/>
        </authorList>
    </citation>
    <scope>NUCLEOTIDE SEQUENCE [LARGE SCALE GENOMIC DNA]</scope>
    <source>
        <strain evidence="14 15">CH-27</strain>
    </source>
</reference>
<dbReference type="Gene3D" id="3.30.1330.60">
    <property type="entry name" value="OmpA-like domain"/>
    <property type="match status" value="1"/>
</dbReference>
<dbReference type="EMBL" id="JAZHOG010000002">
    <property type="protein sequence ID" value="MEJ8566845.1"/>
    <property type="molecule type" value="Genomic_DNA"/>
</dbReference>
<dbReference type="GO" id="GO:0046930">
    <property type="term" value="C:pore complex"/>
    <property type="evidence" value="ECO:0007669"/>
    <property type="project" value="UniProtKB-KW"/>
</dbReference>
<dbReference type="SUPFAM" id="SSF103647">
    <property type="entry name" value="TSP type-3 repeat"/>
    <property type="match status" value="1"/>
</dbReference>
<evidence type="ECO:0000256" key="5">
    <source>
        <dbReference type="ARBA" id="ARBA00022729"/>
    </source>
</evidence>
<dbReference type="AlphaFoldDB" id="A0AAW9R760"/>
<dbReference type="InterPro" id="IPR027385">
    <property type="entry name" value="Beta-barrel_OMP"/>
</dbReference>
<evidence type="ECO:0000256" key="10">
    <source>
        <dbReference type="PROSITE-ProRule" id="PRU00473"/>
    </source>
</evidence>
<keyword evidence="3" id="KW-1134">Transmembrane beta strand</keyword>
<proteinExistence type="predicted"/>
<sequence>MKISKSITAVSVAVLALGSAPTHADGDQPWHFTYQIGGASLDSARNTRDGDTWHSIGFGRFFGDNLSLDFEYDEFEATYRDFDTVVPGATYDDWKLSTYGLMARYHFGEKTLRPFVGAGLGRTKHRSVLDEDTNTGISVALGVAGQMAKHWSMRAQVMWRNDYDSGSLPPRGHFKDFFYSVGLSYDFGGVDAPPPPPPAKPAAPPPPPPNPDLDGDGVPNERDKCPNTRPGAVVDLDGCEVEAVISLENVHFDFDKATLRPEAIVILNDAAKLLNTHERVVVEVAGHTDSVGTEQYNQGLSERRANAVRDYLVNQGVRASRLTARGYGELQPVATNDTSAGRQMNRRVELIVLDR</sequence>
<dbReference type="SUPFAM" id="SSF103088">
    <property type="entry name" value="OmpA-like"/>
    <property type="match status" value="1"/>
</dbReference>
<feature type="compositionally biased region" description="Pro residues" evidence="11">
    <location>
        <begin position="192"/>
        <end position="211"/>
    </location>
</feature>
<feature type="chain" id="PRO_5043835834" evidence="12">
    <location>
        <begin position="25"/>
        <end position="355"/>
    </location>
</feature>
<evidence type="ECO:0000313" key="14">
    <source>
        <dbReference type="EMBL" id="MEJ8566845.1"/>
    </source>
</evidence>
<evidence type="ECO:0000256" key="6">
    <source>
        <dbReference type="ARBA" id="ARBA00023065"/>
    </source>
</evidence>
<dbReference type="InterPro" id="IPR011250">
    <property type="entry name" value="OMP/PagP_B-barrel"/>
</dbReference>
<dbReference type="CDD" id="cd07185">
    <property type="entry name" value="OmpA_C-like"/>
    <property type="match status" value="1"/>
</dbReference>
<dbReference type="GO" id="GO:0005509">
    <property type="term" value="F:calcium ion binding"/>
    <property type="evidence" value="ECO:0007669"/>
    <property type="project" value="InterPro"/>
</dbReference>
<dbReference type="PANTHER" id="PTHR30329:SF21">
    <property type="entry name" value="LIPOPROTEIN YIAD-RELATED"/>
    <property type="match status" value="1"/>
</dbReference>
<protein>
    <submittedName>
        <fullName evidence="14">OmpA family protein</fullName>
    </submittedName>
</protein>
<evidence type="ECO:0000256" key="4">
    <source>
        <dbReference type="ARBA" id="ARBA00022692"/>
    </source>
</evidence>
<dbReference type="PRINTS" id="PR01023">
    <property type="entry name" value="NAFLGMOTY"/>
</dbReference>
<gene>
    <name evidence="14" type="ORF">V3330_04315</name>
</gene>